<dbReference type="Pfam" id="PF24800">
    <property type="entry name" value="DUF7702"/>
    <property type="match status" value="1"/>
</dbReference>
<sequence length="320" mass="34954">MTISYRSAISIAELVAYFPAIAIAVFLSVRHGFSRNAGWMFLIVFALARIIGACMQLATIKSPDNASLYEGSAILNNIGLSPLTLAALGILSRLLDSINKSKHAFVQQWWLRIIELIVLVGLILGIVGGVDAASDYVTTGHYQPGTLNKVGTALMIVAYVLLVVATIITAFHVSHAEHGERRLFTAIIIALPLILVRLIYSIFTTFTHNKSFNLLSGSPTVLLCVALIEEFLVVVCFEATGLTLKRVVREEHVQGARIIPSSDSNAYSAPQQPQRQQKQGAGSKILKVLSYTIIGRIIVSIIGNKEKDVEMQNQQYHGQK</sequence>
<feature type="transmembrane region" description="Helical" evidence="1">
    <location>
        <begin position="109"/>
        <end position="130"/>
    </location>
</feature>
<protein>
    <recommendedName>
        <fullName evidence="2">DUF7702 domain-containing protein</fullName>
    </recommendedName>
</protein>
<evidence type="ECO:0000313" key="3">
    <source>
        <dbReference type="EMBL" id="PMD39160.1"/>
    </source>
</evidence>
<dbReference type="OrthoDB" id="2560628at2759"/>
<keyword evidence="1" id="KW-0472">Membrane</keyword>
<keyword evidence="1" id="KW-1133">Transmembrane helix</keyword>
<feature type="domain" description="DUF7702" evidence="2">
    <location>
        <begin position="3"/>
        <end position="246"/>
    </location>
</feature>
<dbReference type="InterPro" id="IPR056119">
    <property type="entry name" value="DUF7702"/>
</dbReference>
<dbReference type="STRING" id="1149755.A0A2J6RKX7"/>
<evidence type="ECO:0000313" key="4">
    <source>
        <dbReference type="Proteomes" id="UP000235786"/>
    </source>
</evidence>
<feature type="transmembrane region" description="Helical" evidence="1">
    <location>
        <begin position="183"/>
        <end position="200"/>
    </location>
</feature>
<name>A0A2J6RKX7_HYAVF</name>
<evidence type="ECO:0000256" key="1">
    <source>
        <dbReference type="SAM" id="Phobius"/>
    </source>
</evidence>
<dbReference type="AlphaFoldDB" id="A0A2J6RKX7"/>
<keyword evidence="4" id="KW-1185">Reference proteome</keyword>
<accession>A0A2J6RKX7</accession>
<proteinExistence type="predicted"/>
<keyword evidence="1" id="KW-0812">Transmembrane</keyword>
<dbReference type="PANTHER" id="PTHR42109:SF2">
    <property type="entry name" value="INTEGRAL MEMBRANE PROTEIN"/>
    <property type="match status" value="1"/>
</dbReference>
<dbReference type="PANTHER" id="PTHR42109">
    <property type="entry name" value="UNPLACED GENOMIC SCAFFOLD UM_SCAF_CONTIG_1.265, WHOLE GENOME SHOTGUN SEQUENCE"/>
    <property type="match status" value="1"/>
</dbReference>
<feature type="transmembrane region" description="Helical" evidence="1">
    <location>
        <begin position="78"/>
        <end position="97"/>
    </location>
</feature>
<dbReference type="EMBL" id="KZ613947">
    <property type="protein sequence ID" value="PMD39160.1"/>
    <property type="molecule type" value="Genomic_DNA"/>
</dbReference>
<organism evidence="3 4">
    <name type="scientific">Hyaloscypha variabilis (strain UAMH 11265 / GT02V1 / F)</name>
    <name type="common">Meliniomyces variabilis</name>
    <dbReference type="NCBI Taxonomy" id="1149755"/>
    <lineage>
        <taxon>Eukaryota</taxon>
        <taxon>Fungi</taxon>
        <taxon>Dikarya</taxon>
        <taxon>Ascomycota</taxon>
        <taxon>Pezizomycotina</taxon>
        <taxon>Leotiomycetes</taxon>
        <taxon>Helotiales</taxon>
        <taxon>Hyaloscyphaceae</taxon>
        <taxon>Hyaloscypha</taxon>
        <taxon>Hyaloscypha variabilis</taxon>
    </lineage>
</organism>
<evidence type="ECO:0000259" key="2">
    <source>
        <dbReference type="Pfam" id="PF24800"/>
    </source>
</evidence>
<feature type="transmembrane region" description="Helical" evidence="1">
    <location>
        <begin position="39"/>
        <end position="58"/>
    </location>
</feature>
<gene>
    <name evidence="3" type="ORF">L207DRAFT_491090</name>
</gene>
<feature type="transmembrane region" description="Helical" evidence="1">
    <location>
        <begin position="220"/>
        <end position="244"/>
    </location>
</feature>
<feature type="transmembrane region" description="Helical" evidence="1">
    <location>
        <begin position="150"/>
        <end position="171"/>
    </location>
</feature>
<reference evidence="3 4" key="1">
    <citation type="submission" date="2016-04" db="EMBL/GenBank/DDBJ databases">
        <title>A degradative enzymes factory behind the ericoid mycorrhizal symbiosis.</title>
        <authorList>
            <consortium name="DOE Joint Genome Institute"/>
            <person name="Martino E."/>
            <person name="Morin E."/>
            <person name="Grelet G."/>
            <person name="Kuo A."/>
            <person name="Kohler A."/>
            <person name="Daghino S."/>
            <person name="Barry K."/>
            <person name="Choi C."/>
            <person name="Cichocki N."/>
            <person name="Clum A."/>
            <person name="Copeland A."/>
            <person name="Hainaut M."/>
            <person name="Haridas S."/>
            <person name="Labutti K."/>
            <person name="Lindquist E."/>
            <person name="Lipzen A."/>
            <person name="Khouja H.-R."/>
            <person name="Murat C."/>
            <person name="Ohm R."/>
            <person name="Olson A."/>
            <person name="Spatafora J."/>
            <person name="Veneault-Fourrey C."/>
            <person name="Henrissat B."/>
            <person name="Grigoriev I."/>
            <person name="Martin F."/>
            <person name="Perotto S."/>
        </authorList>
    </citation>
    <scope>NUCLEOTIDE SEQUENCE [LARGE SCALE GENOMIC DNA]</scope>
    <source>
        <strain evidence="3 4">F</strain>
    </source>
</reference>
<feature type="transmembrane region" description="Helical" evidence="1">
    <location>
        <begin position="6"/>
        <end position="27"/>
    </location>
</feature>
<dbReference type="Proteomes" id="UP000235786">
    <property type="component" value="Unassembled WGS sequence"/>
</dbReference>